<keyword evidence="1" id="KW-0175">Coiled coil</keyword>
<feature type="transmembrane region" description="Helical" evidence="2">
    <location>
        <begin position="12"/>
        <end position="31"/>
    </location>
</feature>
<reference evidence="3 4" key="1">
    <citation type="submission" date="2019-02" db="EMBL/GenBank/DDBJ databases">
        <title>Deep-cultivation of Planctomycetes and their phenomic and genomic characterization uncovers novel biology.</title>
        <authorList>
            <person name="Wiegand S."/>
            <person name="Jogler M."/>
            <person name="Boedeker C."/>
            <person name="Pinto D."/>
            <person name="Vollmers J."/>
            <person name="Rivas-Marin E."/>
            <person name="Kohn T."/>
            <person name="Peeters S.H."/>
            <person name="Heuer A."/>
            <person name="Rast P."/>
            <person name="Oberbeckmann S."/>
            <person name="Bunk B."/>
            <person name="Jeske O."/>
            <person name="Meyerdierks A."/>
            <person name="Storesund J.E."/>
            <person name="Kallscheuer N."/>
            <person name="Luecker S."/>
            <person name="Lage O.M."/>
            <person name="Pohl T."/>
            <person name="Merkel B.J."/>
            <person name="Hornburger P."/>
            <person name="Mueller R.-W."/>
            <person name="Bruemmer F."/>
            <person name="Labrenz M."/>
            <person name="Spormann A.M."/>
            <person name="Op Den Camp H."/>
            <person name="Overmann J."/>
            <person name="Amann R."/>
            <person name="Jetten M.S.M."/>
            <person name="Mascher T."/>
            <person name="Medema M.H."/>
            <person name="Devos D.P."/>
            <person name="Kaster A.-K."/>
            <person name="Ovreas L."/>
            <person name="Rohde M."/>
            <person name="Galperin M.Y."/>
            <person name="Jogler C."/>
        </authorList>
    </citation>
    <scope>NUCLEOTIDE SEQUENCE [LARGE SCALE GENOMIC DNA]</scope>
    <source>
        <strain evidence="3 4">KOR34</strain>
    </source>
</reference>
<keyword evidence="2" id="KW-0472">Membrane</keyword>
<dbReference type="OrthoDB" id="230112at2"/>
<evidence type="ECO:0000256" key="1">
    <source>
        <dbReference type="SAM" id="Coils"/>
    </source>
</evidence>
<keyword evidence="2" id="KW-0812">Transmembrane</keyword>
<dbReference type="Proteomes" id="UP000316714">
    <property type="component" value="Unassembled WGS sequence"/>
</dbReference>
<protein>
    <submittedName>
        <fullName evidence="3">Uncharacterized protein</fullName>
    </submittedName>
</protein>
<keyword evidence="4" id="KW-1185">Reference proteome</keyword>
<organism evidence="3 4">
    <name type="scientific">Posidoniimonas corsicana</name>
    <dbReference type="NCBI Taxonomy" id="1938618"/>
    <lineage>
        <taxon>Bacteria</taxon>
        <taxon>Pseudomonadati</taxon>
        <taxon>Planctomycetota</taxon>
        <taxon>Planctomycetia</taxon>
        <taxon>Pirellulales</taxon>
        <taxon>Lacipirellulaceae</taxon>
        <taxon>Posidoniimonas</taxon>
    </lineage>
</organism>
<keyword evidence="2" id="KW-1133">Transmembrane helix</keyword>
<dbReference type="RefSeq" id="WP_146562163.1">
    <property type="nucleotide sequence ID" value="NZ_SIHJ01000001.1"/>
</dbReference>
<accession>A0A5C5VDN8</accession>
<sequence>MAARQDQTLQIITIILAGVAVIFFALTVWMWSKLDTYAQETEAATTKERETRNALTTKQNEVDAYKEMMGYKQADTLQDIQAQFEKDMASFGATFAETDQKYRVILERLDAEIDNSAEQESQAKRRLEEAEREYAASLSQKDQQIAEYKKSVDAEAAETAKLRQEAQAARAEFKKTVDELEQTLANSRAAYTKQLDETKNQLASTQETLQNKDNSLQKLMKERTQEDPSFEVADGRVTWVNQRNRTVWINLGEADSLRPQVTFSVYEQDLADAGRSEKKGSIEVVRLLDDHLAEARITGDNIRQPIMPGDHIYSPVWHQGKAIHYALTGDIDLDGDGRNDVETAKDLIGMNGGVVDAVLEADGTKAGEMSVETRYLVLGDYPKSGAANAAEKRKGFSDMEEEAATYGVETITLQEFLNQMGYKPLDRTTDLRGGGTDSSKGKFRARSPYVPIGI</sequence>
<dbReference type="EMBL" id="SIHJ01000001">
    <property type="protein sequence ID" value="TWT35775.1"/>
    <property type="molecule type" value="Genomic_DNA"/>
</dbReference>
<proteinExistence type="predicted"/>
<evidence type="ECO:0000313" key="4">
    <source>
        <dbReference type="Proteomes" id="UP000316714"/>
    </source>
</evidence>
<evidence type="ECO:0000313" key="3">
    <source>
        <dbReference type="EMBL" id="TWT35775.1"/>
    </source>
</evidence>
<comment type="caution">
    <text evidence="3">The sequence shown here is derived from an EMBL/GenBank/DDBJ whole genome shotgun (WGS) entry which is preliminary data.</text>
</comment>
<dbReference type="AlphaFoldDB" id="A0A5C5VDN8"/>
<name>A0A5C5VDN8_9BACT</name>
<feature type="coiled-coil region" evidence="1">
    <location>
        <begin position="106"/>
        <end position="222"/>
    </location>
</feature>
<evidence type="ECO:0000256" key="2">
    <source>
        <dbReference type="SAM" id="Phobius"/>
    </source>
</evidence>
<gene>
    <name evidence="3" type="ORF">KOR34_06690</name>
</gene>